<gene>
    <name evidence="1" type="ORF">NM688_g6773</name>
</gene>
<sequence length="132" mass="14214">MTRFRTTGYCFGAPPALYLAYKNESPVAILAHPSQLESPPESLGGRNVTLGYERTWGKCTHGFGILAVSDSAIEGASPRRLSELLSTAVDLSIDTTRYALALNDLVFKYTSVEPDSQVSNDGAGPSSPRFEI</sequence>
<accession>A0ACC1SCS0</accession>
<name>A0ACC1SCS0_9APHY</name>
<evidence type="ECO:0000313" key="1">
    <source>
        <dbReference type="EMBL" id="KAJ3536902.1"/>
    </source>
</evidence>
<dbReference type="Proteomes" id="UP001148662">
    <property type="component" value="Unassembled WGS sequence"/>
</dbReference>
<organism evidence="1 2">
    <name type="scientific">Phlebia brevispora</name>
    <dbReference type="NCBI Taxonomy" id="194682"/>
    <lineage>
        <taxon>Eukaryota</taxon>
        <taxon>Fungi</taxon>
        <taxon>Dikarya</taxon>
        <taxon>Basidiomycota</taxon>
        <taxon>Agaricomycotina</taxon>
        <taxon>Agaricomycetes</taxon>
        <taxon>Polyporales</taxon>
        <taxon>Meruliaceae</taxon>
        <taxon>Phlebia</taxon>
    </lineage>
</organism>
<reference evidence="1" key="1">
    <citation type="submission" date="2022-07" db="EMBL/GenBank/DDBJ databases">
        <title>Genome Sequence of Phlebia brevispora.</title>
        <authorList>
            <person name="Buettner E."/>
        </authorList>
    </citation>
    <scope>NUCLEOTIDE SEQUENCE</scope>
    <source>
        <strain evidence="1">MPL23</strain>
    </source>
</reference>
<evidence type="ECO:0000313" key="2">
    <source>
        <dbReference type="Proteomes" id="UP001148662"/>
    </source>
</evidence>
<comment type="caution">
    <text evidence="1">The sequence shown here is derived from an EMBL/GenBank/DDBJ whole genome shotgun (WGS) entry which is preliminary data.</text>
</comment>
<dbReference type="EMBL" id="JANHOG010001449">
    <property type="protein sequence ID" value="KAJ3536902.1"/>
    <property type="molecule type" value="Genomic_DNA"/>
</dbReference>
<proteinExistence type="predicted"/>
<protein>
    <submittedName>
        <fullName evidence="1">Uncharacterized protein</fullName>
    </submittedName>
</protein>
<keyword evidence="2" id="KW-1185">Reference proteome</keyword>